<keyword evidence="3" id="KW-0547">Nucleotide-binding</keyword>
<dbReference type="GO" id="GO:0043190">
    <property type="term" value="C:ATP-binding cassette (ABC) transporter complex"/>
    <property type="evidence" value="ECO:0007669"/>
    <property type="project" value="TreeGrafter"/>
</dbReference>
<dbReference type="PANTHER" id="PTHR43553:SF24">
    <property type="entry name" value="ENERGY-COUPLING FACTOR TRANSPORTER ATP-BINDING PROTEIN ECFA1"/>
    <property type="match status" value="1"/>
</dbReference>
<dbReference type="CDD" id="cd03225">
    <property type="entry name" value="ABC_cobalt_CbiO_domain1"/>
    <property type="match status" value="2"/>
</dbReference>
<evidence type="ECO:0000259" key="6">
    <source>
        <dbReference type="PROSITE" id="PS50893"/>
    </source>
</evidence>
<evidence type="ECO:0000256" key="3">
    <source>
        <dbReference type="ARBA" id="ARBA00022741"/>
    </source>
</evidence>
<dbReference type="PANTHER" id="PTHR43553">
    <property type="entry name" value="HEAVY METAL TRANSPORTER"/>
    <property type="match status" value="1"/>
</dbReference>
<dbReference type="RefSeq" id="WP_194674137.1">
    <property type="nucleotide sequence ID" value="NZ_JADKRP010000001.1"/>
</dbReference>
<dbReference type="Proteomes" id="UP000634579">
    <property type="component" value="Unassembled WGS sequence"/>
</dbReference>
<name>A0A8I0S5L4_9MICO</name>
<proteinExistence type="inferred from homology"/>
<dbReference type="InterPro" id="IPR003439">
    <property type="entry name" value="ABC_transporter-like_ATP-bd"/>
</dbReference>
<protein>
    <submittedName>
        <fullName evidence="7">ATP-binding cassette domain-containing protein</fullName>
    </submittedName>
</protein>
<sequence length="520" mass="53204">MRRPGRRTASIGASRVPLAGPGATADAAGGASVRAEGWGWRHAGRSAWAVRDVDLVIEPGERVLLLGASGAGKTTLMHALAGVLGGDDEGETRGTLLVDGEDPAARRGRAGLVLQDPDAQVILSRVGDDVAFGCENLGVPRDEIWARVRDALDAVGLDVALDRSTSALSGGQKQRLALAGVLAMRPGLLLLDEPTANLDPEGVGEVRHAVGSVVERTGATLVVIEHRVAVWQDLVDRVVVLAADGGILADGAPDDVLRDQGASLAAAGVWVPGREPAAPVRDRAAPAALLRADGLAVGRDGARGAAVADGLGVALASGRVTALTGPNGSGKSTLALTLGGLLPALSGRVVAEAALADGLGADPAAWRSRELAARIGTVFQDPEHQFLAGTVRAELEVGPRAVGMDPADAARRVDELLARLRLDGLAQANPFTLSGGEKRRLSVATALATAPRLLVLDEPTFGQDARTWAELVALLADLVDRAGVGVLAVTHDADLVRALADDVLRLGAVPGSAARLEVVR</sequence>
<dbReference type="InterPro" id="IPR050095">
    <property type="entry name" value="ECF_ABC_transporter_ATP-bd"/>
</dbReference>
<dbReference type="Gene3D" id="3.40.50.300">
    <property type="entry name" value="P-loop containing nucleotide triphosphate hydrolases"/>
    <property type="match status" value="2"/>
</dbReference>
<evidence type="ECO:0000256" key="5">
    <source>
        <dbReference type="SAM" id="MobiDB-lite"/>
    </source>
</evidence>
<dbReference type="InterPro" id="IPR017871">
    <property type="entry name" value="ABC_transporter-like_CS"/>
</dbReference>
<feature type="domain" description="ABC transporter" evidence="6">
    <location>
        <begin position="290"/>
        <end position="518"/>
    </location>
</feature>
<dbReference type="GO" id="GO:0016887">
    <property type="term" value="F:ATP hydrolysis activity"/>
    <property type="evidence" value="ECO:0007669"/>
    <property type="project" value="InterPro"/>
</dbReference>
<dbReference type="SMART" id="SM00382">
    <property type="entry name" value="AAA"/>
    <property type="match status" value="2"/>
</dbReference>
<dbReference type="AlphaFoldDB" id="A0A8I0S5L4"/>
<organism evidence="7 8">
    <name type="scientific">Clavibacter phaseoli</name>
    <dbReference type="NCBI Taxonomy" id="1734031"/>
    <lineage>
        <taxon>Bacteria</taxon>
        <taxon>Bacillati</taxon>
        <taxon>Actinomycetota</taxon>
        <taxon>Actinomycetes</taxon>
        <taxon>Micrococcales</taxon>
        <taxon>Microbacteriaceae</taxon>
        <taxon>Clavibacter</taxon>
    </lineage>
</organism>
<keyword evidence="8" id="KW-1185">Reference proteome</keyword>
<evidence type="ECO:0000313" key="7">
    <source>
        <dbReference type="EMBL" id="MBF4629902.1"/>
    </source>
</evidence>
<dbReference type="PROSITE" id="PS00211">
    <property type="entry name" value="ABC_TRANSPORTER_1"/>
    <property type="match status" value="2"/>
</dbReference>
<reference evidence="7 8" key="1">
    <citation type="submission" date="2020-10" db="EMBL/GenBank/DDBJ databases">
        <title>Draft genome sequences of plant-associated actinobacteria.</title>
        <authorList>
            <person name="Tarlachkov S.V."/>
            <person name="Starodumova I.P."/>
            <person name="Dorofeeva L.V."/>
            <person name="Prisyazhnaya N.V."/>
            <person name="Roubtsova T.V."/>
            <person name="Chizhov V.N."/>
            <person name="Nadler S.A."/>
            <person name="Subbotin S.A."/>
            <person name="Evtushenko L.I."/>
        </authorList>
    </citation>
    <scope>NUCLEOTIDE SEQUENCE [LARGE SCALE GENOMIC DNA]</scope>
    <source>
        <strain evidence="7 8">VKM Ac-2886</strain>
    </source>
</reference>
<comment type="caution">
    <text evidence="7">The sequence shown here is derived from an EMBL/GenBank/DDBJ whole genome shotgun (WGS) entry which is preliminary data.</text>
</comment>
<keyword evidence="4 7" id="KW-0067">ATP-binding</keyword>
<evidence type="ECO:0000256" key="4">
    <source>
        <dbReference type="ARBA" id="ARBA00022840"/>
    </source>
</evidence>
<dbReference type="PROSITE" id="PS50893">
    <property type="entry name" value="ABC_TRANSPORTER_2"/>
    <property type="match status" value="2"/>
</dbReference>
<feature type="domain" description="ABC transporter" evidence="6">
    <location>
        <begin position="33"/>
        <end position="269"/>
    </location>
</feature>
<dbReference type="InterPro" id="IPR003593">
    <property type="entry name" value="AAA+_ATPase"/>
</dbReference>
<feature type="region of interest" description="Disordered" evidence="5">
    <location>
        <begin position="1"/>
        <end position="29"/>
    </location>
</feature>
<dbReference type="Pfam" id="PF00005">
    <property type="entry name" value="ABC_tran"/>
    <property type="match status" value="2"/>
</dbReference>
<dbReference type="InterPro" id="IPR015856">
    <property type="entry name" value="ABC_transpr_CbiO/EcfA_su"/>
</dbReference>
<accession>A0A8I0S5L4</accession>
<keyword evidence="2" id="KW-0813">Transport</keyword>
<evidence type="ECO:0000313" key="8">
    <source>
        <dbReference type="Proteomes" id="UP000634579"/>
    </source>
</evidence>
<evidence type="ECO:0000256" key="2">
    <source>
        <dbReference type="ARBA" id="ARBA00022448"/>
    </source>
</evidence>
<evidence type="ECO:0000256" key="1">
    <source>
        <dbReference type="ARBA" id="ARBA00005417"/>
    </source>
</evidence>
<dbReference type="EMBL" id="JADKRP010000001">
    <property type="protein sequence ID" value="MBF4629902.1"/>
    <property type="molecule type" value="Genomic_DNA"/>
</dbReference>
<gene>
    <name evidence="7" type="ORF">ITJ42_01585</name>
</gene>
<comment type="similarity">
    <text evidence="1">Belongs to the ABC transporter superfamily.</text>
</comment>
<dbReference type="SUPFAM" id="SSF52540">
    <property type="entry name" value="P-loop containing nucleoside triphosphate hydrolases"/>
    <property type="match status" value="2"/>
</dbReference>
<dbReference type="GO" id="GO:0005524">
    <property type="term" value="F:ATP binding"/>
    <property type="evidence" value="ECO:0007669"/>
    <property type="project" value="UniProtKB-KW"/>
</dbReference>
<dbReference type="GO" id="GO:0042626">
    <property type="term" value="F:ATPase-coupled transmembrane transporter activity"/>
    <property type="evidence" value="ECO:0007669"/>
    <property type="project" value="TreeGrafter"/>
</dbReference>
<feature type="compositionally biased region" description="Low complexity" evidence="5">
    <location>
        <begin position="19"/>
        <end position="29"/>
    </location>
</feature>
<dbReference type="InterPro" id="IPR027417">
    <property type="entry name" value="P-loop_NTPase"/>
</dbReference>